<evidence type="ECO:0000256" key="1">
    <source>
        <dbReference type="ARBA" id="ARBA00001954"/>
    </source>
</evidence>
<protein>
    <recommendedName>
        <fullName evidence="7">Galactose oxidase</fullName>
    </recommendedName>
</protein>
<keyword evidence="2" id="KW-0880">Kelch repeat</keyword>
<comment type="cofactor">
    <cofactor evidence="1">
        <name>Fe(2+)</name>
        <dbReference type="ChEBI" id="CHEBI:29033"/>
    </cofactor>
</comment>
<accession>A0AAW1QX63</accession>
<dbReference type="AlphaFoldDB" id="A0AAW1QX63"/>
<keyword evidence="4" id="KW-0408">Iron</keyword>
<evidence type="ECO:0008006" key="7">
    <source>
        <dbReference type="Google" id="ProtNLM"/>
    </source>
</evidence>
<dbReference type="SUPFAM" id="SSF117281">
    <property type="entry name" value="Kelch motif"/>
    <property type="match status" value="1"/>
</dbReference>
<dbReference type="SUPFAM" id="SSF50965">
    <property type="entry name" value="Galactose oxidase, central domain"/>
    <property type="match status" value="1"/>
</dbReference>
<comment type="caution">
    <text evidence="5">The sequence shown here is derived from an EMBL/GenBank/DDBJ whole genome shotgun (WGS) entry which is preliminary data.</text>
</comment>
<dbReference type="GO" id="GO:0019760">
    <property type="term" value="P:glucosinolate metabolic process"/>
    <property type="evidence" value="ECO:0007669"/>
    <property type="project" value="UniProtKB-ARBA"/>
</dbReference>
<dbReference type="PANTHER" id="PTHR47435">
    <property type="entry name" value="KELCH REPEAT PROTEIN (AFU_ORTHOLOGUE AFUA_5G12780)"/>
    <property type="match status" value="1"/>
</dbReference>
<dbReference type="Proteomes" id="UP001445335">
    <property type="component" value="Unassembled WGS sequence"/>
</dbReference>
<evidence type="ECO:0000313" key="6">
    <source>
        <dbReference type="Proteomes" id="UP001445335"/>
    </source>
</evidence>
<dbReference type="SMART" id="SM00612">
    <property type="entry name" value="Kelch"/>
    <property type="match status" value="2"/>
</dbReference>
<organism evidence="5 6">
    <name type="scientific">Elliptochloris bilobata</name>
    <dbReference type="NCBI Taxonomy" id="381761"/>
    <lineage>
        <taxon>Eukaryota</taxon>
        <taxon>Viridiplantae</taxon>
        <taxon>Chlorophyta</taxon>
        <taxon>core chlorophytes</taxon>
        <taxon>Trebouxiophyceae</taxon>
        <taxon>Trebouxiophyceae incertae sedis</taxon>
        <taxon>Elliptochloris clade</taxon>
        <taxon>Elliptochloris</taxon>
    </lineage>
</organism>
<dbReference type="Pfam" id="PF24681">
    <property type="entry name" value="Kelch_KLHDC2_KLHL20_DRC7"/>
    <property type="match status" value="1"/>
</dbReference>
<reference evidence="5 6" key="1">
    <citation type="journal article" date="2024" name="Nat. Commun.">
        <title>Phylogenomics reveals the evolutionary origins of lichenization in chlorophyte algae.</title>
        <authorList>
            <person name="Puginier C."/>
            <person name="Libourel C."/>
            <person name="Otte J."/>
            <person name="Skaloud P."/>
            <person name="Haon M."/>
            <person name="Grisel S."/>
            <person name="Petersen M."/>
            <person name="Berrin J.G."/>
            <person name="Delaux P.M."/>
            <person name="Dal Grande F."/>
            <person name="Keller J."/>
        </authorList>
    </citation>
    <scope>NUCLEOTIDE SEQUENCE [LARGE SCALE GENOMIC DNA]</scope>
    <source>
        <strain evidence="5 6">SAG 245.80</strain>
    </source>
</reference>
<dbReference type="InterPro" id="IPR006652">
    <property type="entry name" value="Kelch_1"/>
</dbReference>
<dbReference type="PANTHER" id="PTHR47435:SF4">
    <property type="entry name" value="KELCH REPEAT PROTEIN (AFU_ORTHOLOGUE AFUA_5G12780)"/>
    <property type="match status" value="1"/>
</dbReference>
<evidence type="ECO:0000256" key="4">
    <source>
        <dbReference type="ARBA" id="ARBA00023004"/>
    </source>
</evidence>
<dbReference type="InterPro" id="IPR015915">
    <property type="entry name" value="Kelch-typ_b-propeller"/>
</dbReference>
<evidence type="ECO:0000256" key="3">
    <source>
        <dbReference type="ARBA" id="ARBA00022737"/>
    </source>
</evidence>
<evidence type="ECO:0000313" key="5">
    <source>
        <dbReference type="EMBL" id="KAK9825908.1"/>
    </source>
</evidence>
<dbReference type="Gene3D" id="2.120.10.80">
    <property type="entry name" value="Kelch-type beta propeller"/>
    <property type="match status" value="2"/>
</dbReference>
<dbReference type="EMBL" id="JALJOU010000069">
    <property type="protein sequence ID" value="KAK9825908.1"/>
    <property type="molecule type" value="Genomic_DNA"/>
</dbReference>
<gene>
    <name evidence="5" type="ORF">WJX81_004489</name>
</gene>
<dbReference type="GO" id="GO:0005829">
    <property type="term" value="C:cytosol"/>
    <property type="evidence" value="ECO:0007669"/>
    <property type="project" value="TreeGrafter"/>
</dbReference>
<name>A0AAW1QX63_9CHLO</name>
<sequence>MHWTELPQGGCRPLQRSSHTLTACDGKVYLFGGEHEPRKPIDSQIHRYDLNSGVWELLQTNGTPPTPRVATSAAAVGGKIYYFGGRSGVDMAEGPLNDLHVFDTASAAWRAVGARGTPPTPRSFHASAVVGSRMFVFGGCGAAGRLNDLWVFDTDAETWEQMPSSPAVVGRGGPGLAALPDGSLYVVGGFCGHELGDVHRFDAAAQRWDCPSCCGETGAEGENPLPPRSVFGLSLHACGSCAHDSHLVLFGGEVTPSDKGHAGAGNFTNAALSFDAAKPELGWRPLAADGAVPSPRGWFASAAVSDGILVHGGNSPSNERLGDLHLLHLH</sequence>
<dbReference type="GO" id="GO:0030234">
    <property type="term" value="F:enzyme regulator activity"/>
    <property type="evidence" value="ECO:0007669"/>
    <property type="project" value="TreeGrafter"/>
</dbReference>
<proteinExistence type="predicted"/>
<keyword evidence="6" id="KW-1185">Reference proteome</keyword>
<dbReference type="InterPro" id="IPR011043">
    <property type="entry name" value="Gal_Oxase/kelch_b-propeller"/>
</dbReference>
<keyword evidence="3" id="KW-0677">Repeat</keyword>
<evidence type="ECO:0000256" key="2">
    <source>
        <dbReference type="ARBA" id="ARBA00022441"/>
    </source>
</evidence>